<keyword evidence="6 7" id="KW-0472">Membrane</keyword>
<protein>
    <submittedName>
        <fullName evidence="8">Na+/H+ antiporter subunit E</fullName>
    </submittedName>
</protein>
<keyword evidence="5 7" id="KW-1133">Transmembrane helix</keyword>
<comment type="subcellular location">
    <subcellularLocation>
        <location evidence="1">Cell membrane</location>
        <topology evidence="1">Multi-pass membrane protein</topology>
    </subcellularLocation>
</comment>
<dbReference type="EMBL" id="DSBX01000133">
    <property type="protein sequence ID" value="HDQ99332.1"/>
    <property type="molecule type" value="Genomic_DNA"/>
</dbReference>
<dbReference type="Pfam" id="PF01899">
    <property type="entry name" value="MNHE"/>
    <property type="match status" value="1"/>
</dbReference>
<dbReference type="Proteomes" id="UP000885672">
    <property type="component" value="Unassembled WGS sequence"/>
</dbReference>
<feature type="transmembrane region" description="Helical" evidence="7">
    <location>
        <begin position="69"/>
        <end position="88"/>
    </location>
</feature>
<evidence type="ECO:0000256" key="7">
    <source>
        <dbReference type="SAM" id="Phobius"/>
    </source>
</evidence>
<dbReference type="GO" id="GO:0005886">
    <property type="term" value="C:plasma membrane"/>
    <property type="evidence" value="ECO:0007669"/>
    <property type="project" value="UniProtKB-SubCell"/>
</dbReference>
<evidence type="ECO:0000256" key="3">
    <source>
        <dbReference type="ARBA" id="ARBA00022475"/>
    </source>
</evidence>
<dbReference type="InterPro" id="IPR002758">
    <property type="entry name" value="Cation_antiport_E"/>
</dbReference>
<gene>
    <name evidence="8" type="ORF">ENN51_03485</name>
</gene>
<keyword evidence="3" id="KW-1003">Cell membrane</keyword>
<comment type="similarity">
    <text evidence="2">Belongs to the CPA3 antiporters (TC 2.A.63) subunit E family.</text>
</comment>
<dbReference type="PANTHER" id="PTHR34584:SF1">
    <property type="entry name" value="NA(+)_H(+) ANTIPORTER SUBUNIT E1"/>
    <property type="match status" value="1"/>
</dbReference>
<evidence type="ECO:0000256" key="6">
    <source>
        <dbReference type="ARBA" id="ARBA00023136"/>
    </source>
</evidence>
<dbReference type="AlphaFoldDB" id="A0A7V0T524"/>
<name>A0A7V0T524_UNCW3</name>
<evidence type="ECO:0000256" key="4">
    <source>
        <dbReference type="ARBA" id="ARBA00022692"/>
    </source>
</evidence>
<proteinExistence type="inferred from homology"/>
<organism evidence="8">
    <name type="scientific">candidate division WOR-3 bacterium</name>
    <dbReference type="NCBI Taxonomy" id="2052148"/>
    <lineage>
        <taxon>Bacteria</taxon>
        <taxon>Bacteria division WOR-3</taxon>
    </lineage>
</organism>
<dbReference type="PIRSF" id="PIRSF019239">
    <property type="entry name" value="MrpE"/>
    <property type="match status" value="1"/>
</dbReference>
<comment type="caution">
    <text evidence="8">The sequence shown here is derived from an EMBL/GenBank/DDBJ whole genome shotgun (WGS) entry which is preliminary data.</text>
</comment>
<feature type="transmembrane region" description="Helical" evidence="7">
    <location>
        <begin position="16"/>
        <end position="49"/>
    </location>
</feature>
<sequence>MPGWCWGARMKAAKTICYWLGGFGVWLLLTWSLAPASLIAGAVVALVAALVFGRDLPLNPLRLFNPVRWFWVLVYIPVFGYMVIKANIDVALRVLSPGLQLKPGIVKIRTTLKSDIARTFLANSITLTPGTLTVEIKDDLLYIHWIEVRTEDAAEAGRLIKGPFEKLLARIFE</sequence>
<evidence type="ECO:0000313" key="8">
    <source>
        <dbReference type="EMBL" id="HDQ99332.1"/>
    </source>
</evidence>
<dbReference type="GO" id="GO:0008324">
    <property type="term" value="F:monoatomic cation transmembrane transporter activity"/>
    <property type="evidence" value="ECO:0007669"/>
    <property type="project" value="InterPro"/>
</dbReference>
<evidence type="ECO:0000256" key="5">
    <source>
        <dbReference type="ARBA" id="ARBA00022989"/>
    </source>
</evidence>
<dbReference type="PANTHER" id="PTHR34584">
    <property type="entry name" value="NA(+)/H(+) ANTIPORTER SUBUNIT E1"/>
    <property type="match status" value="1"/>
</dbReference>
<evidence type="ECO:0000256" key="1">
    <source>
        <dbReference type="ARBA" id="ARBA00004651"/>
    </source>
</evidence>
<accession>A0A7V0T524</accession>
<reference evidence="8" key="1">
    <citation type="journal article" date="2020" name="mSystems">
        <title>Genome- and Community-Level Interaction Insights into Carbon Utilization and Element Cycling Functions of Hydrothermarchaeota in Hydrothermal Sediment.</title>
        <authorList>
            <person name="Zhou Z."/>
            <person name="Liu Y."/>
            <person name="Xu W."/>
            <person name="Pan J."/>
            <person name="Luo Z.H."/>
            <person name="Li M."/>
        </authorList>
    </citation>
    <scope>NUCLEOTIDE SEQUENCE [LARGE SCALE GENOMIC DNA]</scope>
    <source>
        <strain evidence="8">SpSt-1182</strain>
    </source>
</reference>
<evidence type="ECO:0000256" key="2">
    <source>
        <dbReference type="ARBA" id="ARBA00006228"/>
    </source>
</evidence>
<keyword evidence="4 7" id="KW-0812">Transmembrane</keyword>